<evidence type="ECO:0000256" key="5">
    <source>
        <dbReference type="SAM" id="MobiDB-lite"/>
    </source>
</evidence>
<dbReference type="GO" id="GO:0044611">
    <property type="term" value="C:nuclear pore inner ring"/>
    <property type="evidence" value="ECO:0007669"/>
    <property type="project" value="TreeGrafter"/>
</dbReference>
<gene>
    <name evidence="6" type="ORF">CANTADRAFT_55694</name>
</gene>
<reference evidence="7" key="1">
    <citation type="submission" date="2016-05" db="EMBL/GenBank/DDBJ databases">
        <title>Comparative genomics of biotechnologically important yeasts.</title>
        <authorList>
            <consortium name="DOE Joint Genome Institute"/>
            <person name="Riley R."/>
            <person name="Haridas S."/>
            <person name="Wolfe K.H."/>
            <person name="Lopes M.R."/>
            <person name="Hittinger C.T."/>
            <person name="Goker M."/>
            <person name="Salamov A."/>
            <person name="Wisecaver J."/>
            <person name="Long T.M."/>
            <person name="Aerts A.L."/>
            <person name="Barry K."/>
            <person name="Choi C."/>
            <person name="Clum A."/>
            <person name="Coughlan A.Y."/>
            <person name="Deshpande S."/>
            <person name="Douglass A.P."/>
            <person name="Hanson S.J."/>
            <person name="Klenk H.-P."/>
            <person name="Labutti K."/>
            <person name="Lapidus A."/>
            <person name="Lindquist E."/>
            <person name="Lipzen A."/>
            <person name="Meier-Kolthoff J.P."/>
            <person name="Ohm R.A."/>
            <person name="Otillar R.P."/>
            <person name="Pangilinan J."/>
            <person name="Peng Y."/>
            <person name="Rokas A."/>
            <person name="Rosa C.A."/>
            <person name="Scheuner C."/>
            <person name="Sibirny A.A."/>
            <person name="Slot J.C."/>
            <person name="Stielow J.B."/>
            <person name="Sun H."/>
            <person name="Kurtzman C.P."/>
            <person name="Blackwell M."/>
            <person name="Grigoriev I.V."/>
            <person name="Jeffries T.W."/>
        </authorList>
    </citation>
    <scope>NUCLEOTIDE SEQUENCE [LARGE SCALE GENOMIC DNA]</scope>
    <source>
        <strain evidence="7">NRRL Y-17324</strain>
    </source>
</reference>
<accession>A0A1E4SCI1</accession>
<keyword evidence="4" id="KW-0539">Nucleus</keyword>
<sequence>MSSSSQLHWSTDLLAECYNSIQTSGSIDHDTLFTLKKDLLDLLKIPSKNEESRKRLSDESKPTRLYNGDEFKFNSQFVEETILLSSEFDLDEVMTAELALHAQPEGHQKGTSFKDTTRYAFYARYQYILNIVGYLASNNSLHLTLEPNQFEGLFQTVLDSFEKIYKLVNFQNDLIEKQKVTSNINDLLFINAISFSKSQLFKCHETLSLILYTLIDNYFDRFGTLSFYTKIMDFATKNIQNDDSLSVQFLPVIFKFIINLLSSDDEAKVDKFHKYITSELSKSYKTIANNDIVDLTNSNMTGLQITSSMIFFTFFTTWCKQSQARTDKYDFKEDIVKYMEWAINFDFMEWLLCYTSESCHPKTLEQYEWSNVYDFRSLLQKTCPKLSPKKFIYPMSQDLLQLKESKQGYENVSILTDLAPYKISESSNESLLAPFFHKFFVEFVTNAALLLILLRDSEEDFLLSSMNRKQLQETERGEGEIRPGDEDDIEKSSNISEVDKDTLDLDEISTRSDLERFYLAFAYTYSNRSEICSLFWTSESVSNDIMGFFSWGLSNNTSPLITATFCLLLGSLTSGGNDSASKIWEILITNNHSSMKKNDYSKISIDSILNSLNYYIDSLKERFEENLTDKLKQQQKRQEFLFSSNSVKQDNLSQSKDNLVIELAEDSLVFISGFVQLISSVFKNLSSDSKDIKLAALNRFYPIINGFLYFDNLITGGKNLSVDVNSNNTQNPKYVDLPNITISEENRVILINLMLNLLNNIVEDEQDLSIRFKVWEILDRWLYHGMSEGENPSNSIQKDPFLHQSTRPKYINKRLIRLNQGFEIKLKSLSQVSNFIRLVSNLLTPLSNQSEAFAKYSLLYPVDLGSGYRINNSVGIWPYIEYLMVEAFGKSNRMTNFEDQTKIKTQVVKIIKFSLEEVDWVFLTDTSSRVIHDLTNFNEIFESNISGLKLDYKSFIKLHHSIPILNYLFDEKVYKSLMSIINIGQDTLDRDANVVKLVETALNVVEDVLKLQNTFIKTLLPIMKDQESVKSSTVGTHTSLFNSVGKSILDNVYTPATIGTNGVTDFFEILLFNLSVIPQIALYVGNSSSERIVFSSINILSKISSSSFFITSNNESILRKNRLLSTFESIDESIKIKYAFISQFESLNVSMQSKILEFLLENLHKSNGTSPNVGHFLLGYEIHGGNLFLTNPSSSDELSHNTLLRVLLNTLEGNLTNLGDGFNVQAGPSKISSLILETIIKLSQDAISSHVTLTYLRDFHSLFEKLLDYQPKIDLQTLWEELPFNGDLDEENKFIESEASYQALFSFINQRTLILQYLSLEFHNIQSITKKDHYAKLLLNIHEDFISGSSRILNFLDVLNFKFKNFDITDGEMLNQKFDLETIVEDVKGFDFKLDFGILDKIVKIVIVPSNQNTQLSQTFISQPAIDTSALTSEIIVESNKLHNFINKFILSTNLRNIQLKCLHSWCQLIEILITDPKISRHHFILEVLQIILPKINDYLETDILFSEELISLSVLLFDLYDKEILEKSANEDFLQGMQRLTSLFKTCITGILNSNSTPNLRSNLYVLTNKFLLKVFKNQSMIDETSSIIRSIDKKFIEIILNDSIYSEGSSRITSILLLESLIHLSSFSNQNFVLKRLIKNNSLLLLVKSIKRTDEMIQSLQNGKGGEGISLETLLFELTAFKSTLYFLIRVSQSKPGALQLIQCEIFSIIKQCSILKINPDLGMSLNLGDHQDVKISLVLDAPVGFNELGPGKNSNNVSYFEFLVPIFQLVVSIVLSMGPTYKPSLIQCKDLLKTYDSLVVGIMKRDLLIENNQHHESYKEDLINLIGLKEVVKLLTILDSLIHYEE</sequence>
<dbReference type="Pfam" id="PF11894">
    <property type="entry name" value="Nup192"/>
    <property type="match status" value="1"/>
</dbReference>
<dbReference type="STRING" id="984487.A0A1E4SCI1"/>
<protein>
    <recommendedName>
        <fullName evidence="8">Nucleoporin</fullName>
    </recommendedName>
</protein>
<dbReference type="Proteomes" id="UP000094285">
    <property type="component" value="Unassembled WGS sequence"/>
</dbReference>
<comment type="subcellular location">
    <subcellularLocation>
        <location evidence="1">Nucleus</location>
    </subcellularLocation>
</comment>
<feature type="region of interest" description="Disordered" evidence="5">
    <location>
        <begin position="472"/>
        <end position="493"/>
    </location>
</feature>
<evidence type="ECO:0000313" key="6">
    <source>
        <dbReference type="EMBL" id="ODV77205.1"/>
    </source>
</evidence>
<name>A0A1E4SCI1_9ASCO</name>
<dbReference type="EMBL" id="KV453915">
    <property type="protein sequence ID" value="ODV77205.1"/>
    <property type="molecule type" value="Genomic_DNA"/>
</dbReference>
<evidence type="ECO:0008006" key="8">
    <source>
        <dbReference type="Google" id="ProtNLM"/>
    </source>
</evidence>
<evidence type="ECO:0000256" key="4">
    <source>
        <dbReference type="ARBA" id="ARBA00023242"/>
    </source>
</evidence>
<evidence type="ECO:0000313" key="7">
    <source>
        <dbReference type="Proteomes" id="UP000094285"/>
    </source>
</evidence>
<dbReference type="PANTHER" id="PTHR31344">
    <property type="entry name" value="NUCLEAR PORE COMPLEX PROTEIN NUP205"/>
    <property type="match status" value="1"/>
</dbReference>
<dbReference type="PANTHER" id="PTHR31344:SF0">
    <property type="entry name" value="NUCLEAR PORE COMPLEX PROTEIN NUP205"/>
    <property type="match status" value="1"/>
</dbReference>
<dbReference type="RefSeq" id="XP_020062327.1">
    <property type="nucleotide sequence ID" value="XM_020210477.1"/>
</dbReference>
<evidence type="ECO:0000256" key="1">
    <source>
        <dbReference type="ARBA" id="ARBA00004123"/>
    </source>
</evidence>
<feature type="compositionally biased region" description="Basic and acidic residues" evidence="5">
    <location>
        <begin position="472"/>
        <end position="484"/>
    </location>
</feature>
<evidence type="ECO:0000256" key="3">
    <source>
        <dbReference type="ARBA" id="ARBA00022448"/>
    </source>
</evidence>
<organism evidence="6 7">
    <name type="scientific">Suhomyces tanzawaensis NRRL Y-17324</name>
    <dbReference type="NCBI Taxonomy" id="984487"/>
    <lineage>
        <taxon>Eukaryota</taxon>
        <taxon>Fungi</taxon>
        <taxon>Dikarya</taxon>
        <taxon>Ascomycota</taxon>
        <taxon>Saccharomycotina</taxon>
        <taxon>Pichiomycetes</taxon>
        <taxon>Debaryomycetaceae</taxon>
        <taxon>Suhomyces</taxon>
    </lineage>
</organism>
<comment type="similarity">
    <text evidence="2">Belongs to the NUP186/NUP192/NUP205 family.</text>
</comment>
<dbReference type="GO" id="GO:0006999">
    <property type="term" value="P:nuclear pore organization"/>
    <property type="evidence" value="ECO:0007669"/>
    <property type="project" value="TreeGrafter"/>
</dbReference>
<dbReference type="GeneID" id="30984613"/>
<evidence type="ECO:0000256" key="2">
    <source>
        <dbReference type="ARBA" id="ARBA00005892"/>
    </source>
</evidence>
<proteinExistence type="inferred from homology"/>
<keyword evidence="7" id="KW-1185">Reference proteome</keyword>
<dbReference type="OrthoDB" id="2019644at2759"/>
<dbReference type="InterPro" id="IPR021827">
    <property type="entry name" value="Nup186/Nup192/Nup205"/>
</dbReference>
<keyword evidence="3" id="KW-0813">Transport</keyword>
<dbReference type="GO" id="GO:0017056">
    <property type="term" value="F:structural constituent of nuclear pore"/>
    <property type="evidence" value="ECO:0007669"/>
    <property type="project" value="TreeGrafter"/>
</dbReference>